<name>A0A9W6IU74_9HYPH</name>
<dbReference type="PANTHER" id="PTHR12815:SF42">
    <property type="entry name" value="BACTERIAL SURFACE ANTIGEN (D15) DOMAIN-CONTAINING PROTEIN"/>
    <property type="match status" value="1"/>
</dbReference>
<proteinExistence type="predicted"/>
<dbReference type="InterPro" id="IPR039910">
    <property type="entry name" value="D15-like"/>
</dbReference>
<dbReference type="Pfam" id="PF07244">
    <property type="entry name" value="POTRA"/>
    <property type="match status" value="1"/>
</dbReference>
<dbReference type="Proteomes" id="UP001143400">
    <property type="component" value="Unassembled WGS sequence"/>
</dbReference>
<dbReference type="EMBL" id="BSFF01000002">
    <property type="protein sequence ID" value="GLK55385.1"/>
    <property type="molecule type" value="Genomic_DNA"/>
</dbReference>
<dbReference type="Gene3D" id="2.40.160.50">
    <property type="entry name" value="membrane protein fhac: a member of the omp85/tpsb transporter family"/>
    <property type="match status" value="1"/>
</dbReference>
<evidence type="ECO:0000313" key="9">
    <source>
        <dbReference type="Proteomes" id="UP001143400"/>
    </source>
</evidence>
<reference evidence="6" key="1">
    <citation type="journal article" date="2014" name="Int. J. Syst. Evol. Microbiol.">
        <title>Complete genome sequence of Corynebacterium casei LMG S-19264T (=DSM 44701T), isolated from a smear-ripened cheese.</title>
        <authorList>
            <consortium name="US DOE Joint Genome Institute (JGI-PGF)"/>
            <person name="Walter F."/>
            <person name="Albersmeier A."/>
            <person name="Kalinowski J."/>
            <person name="Ruckert C."/>
        </authorList>
    </citation>
    <scope>NUCLEOTIDE SEQUENCE</scope>
    <source>
        <strain evidence="6">VKM B-1606</strain>
    </source>
</reference>
<evidence type="ECO:0000313" key="6">
    <source>
        <dbReference type="EMBL" id="GLK55385.1"/>
    </source>
</evidence>
<comment type="caution">
    <text evidence="6">The sequence shown here is derived from an EMBL/GenBank/DDBJ whole genome shotgun (WGS) entry which is preliminary data.</text>
</comment>
<sequence length="624" mass="66195">MAHAQQDAPPAATSGAASAVAGVSYVTTVSVVGDDAAVQKIVDDTSTLKSLQKDSPPGAAGLVGRAKVDIERLAAALMATGRYGAIVDVTIAGVSVTTTSAPDVAQRSRRLVPVVIKVDPGPVFTIGRVAIRNAERSTTLPRVEPAKVGLAPGAPAPSSAVFGAEAKIVDQLRRDGYPFAKVANREVTADHAVKKLDVTIDVAAGPRSPFGEVSVNGTKDVDPAVVRGRVPFEPGDRYDPEKMVELRDELAKLDVFSSIRVKEGTEPDAQGRVPVMIDVEEKKFRYVGAAAKYSTTDGASVSAYWGHRNLFGGAEKLRVEASASRLISNDPQDYEYAVKTSFEKPGIWGGFDDLLAEVEAMRERPDAYWRDGVRGAVAIRRRLSSDLSIQAGLEVEASTIRDTFGEKDFLLVGLPLGATFDNTDSKLDPTEGFRATLTAAPYFNTTGDAPSLNIIKGQISAYQKLDEDARFIAAGRIGFGSVIGPSAIEDVPANRRFFAGGGGSIRGFAYQSASPHCDSSQPTPKRALDCKKDTPVGGRSLLEASAEMRIKITDTIGVVPFVDAGAAFDKTYPDFGEDIRVGAGVGLRYYTAIGPIRFDVATPIMGKTKNDPLVAFYVSVGQSF</sequence>
<keyword evidence="2" id="KW-1134">Transmembrane beta strand</keyword>
<dbReference type="PANTHER" id="PTHR12815">
    <property type="entry name" value="SORTING AND ASSEMBLY MACHINERY SAMM50 PROTEIN FAMILY MEMBER"/>
    <property type="match status" value="1"/>
</dbReference>
<dbReference type="Pfam" id="PF01103">
    <property type="entry name" value="Omp85"/>
    <property type="match status" value="1"/>
</dbReference>
<dbReference type="InterPro" id="IPR010827">
    <property type="entry name" value="BamA/TamA_POTRA"/>
</dbReference>
<dbReference type="GO" id="GO:0019867">
    <property type="term" value="C:outer membrane"/>
    <property type="evidence" value="ECO:0007669"/>
    <property type="project" value="InterPro"/>
</dbReference>
<accession>A0A9W6IU74</accession>
<evidence type="ECO:0000313" key="8">
    <source>
        <dbReference type="Proteomes" id="UP000758856"/>
    </source>
</evidence>
<reference evidence="6" key="3">
    <citation type="submission" date="2023-01" db="EMBL/GenBank/DDBJ databases">
        <authorList>
            <person name="Sun Q."/>
            <person name="Evtushenko L."/>
        </authorList>
    </citation>
    <scope>NUCLEOTIDE SEQUENCE</scope>
    <source>
        <strain evidence="6">VKM B-1606</strain>
    </source>
</reference>
<dbReference type="RefSeq" id="WP_204948559.1">
    <property type="nucleotide sequence ID" value="NZ_JAFBCY010000001.1"/>
</dbReference>
<evidence type="ECO:0000256" key="2">
    <source>
        <dbReference type="ARBA" id="ARBA00022452"/>
    </source>
</evidence>
<organism evidence="6 9">
    <name type="scientific">Methylopila capsulata</name>
    <dbReference type="NCBI Taxonomy" id="61654"/>
    <lineage>
        <taxon>Bacteria</taxon>
        <taxon>Pseudomonadati</taxon>
        <taxon>Pseudomonadota</taxon>
        <taxon>Alphaproteobacteria</taxon>
        <taxon>Hyphomicrobiales</taxon>
        <taxon>Methylopilaceae</taxon>
        <taxon>Methylopila</taxon>
    </lineage>
</organism>
<comment type="subcellular location">
    <subcellularLocation>
        <location evidence="1">Membrane</location>
    </subcellularLocation>
</comment>
<feature type="domain" description="Bacterial surface antigen (D15)" evidence="4">
    <location>
        <begin position="309"/>
        <end position="624"/>
    </location>
</feature>
<reference evidence="7 8" key="2">
    <citation type="submission" date="2021-01" db="EMBL/GenBank/DDBJ databases">
        <title>Genomic Encyclopedia of Type Strains, Phase IV (KMG-IV): sequencing the most valuable type-strain genomes for metagenomic binning, comparative biology and taxonomic classification.</title>
        <authorList>
            <person name="Goeker M."/>
        </authorList>
    </citation>
    <scope>NUCLEOTIDE SEQUENCE [LARGE SCALE GENOMIC DNA]</scope>
    <source>
        <strain evidence="7 8">DSM 6130</strain>
    </source>
</reference>
<evidence type="ECO:0000256" key="1">
    <source>
        <dbReference type="ARBA" id="ARBA00004370"/>
    </source>
</evidence>
<dbReference type="AlphaFoldDB" id="A0A9W6IU74"/>
<protein>
    <submittedName>
        <fullName evidence="6">Membrane protein</fullName>
    </submittedName>
    <submittedName>
        <fullName evidence="7">Translocation and assembly module TamA</fullName>
    </submittedName>
</protein>
<keyword evidence="2" id="KW-0812">Transmembrane</keyword>
<evidence type="ECO:0000259" key="5">
    <source>
        <dbReference type="Pfam" id="PF07244"/>
    </source>
</evidence>
<gene>
    <name evidence="6" type="ORF">GCM10008170_14040</name>
    <name evidence="7" type="ORF">JOD31_000306</name>
</gene>
<evidence type="ECO:0000256" key="3">
    <source>
        <dbReference type="ARBA" id="ARBA00023136"/>
    </source>
</evidence>
<dbReference type="Gene3D" id="3.10.20.310">
    <property type="entry name" value="membrane protein fhac"/>
    <property type="match status" value="1"/>
</dbReference>
<evidence type="ECO:0000313" key="7">
    <source>
        <dbReference type="EMBL" id="MBM7850094.1"/>
    </source>
</evidence>
<dbReference type="Proteomes" id="UP000758856">
    <property type="component" value="Unassembled WGS sequence"/>
</dbReference>
<keyword evidence="8" id="KW-1185">Reference proteome</keyword>
<keyword evidence="3" id="KW-0472">Membrane</keyword>
<feature type="domain" description="POTRA" evidence="5">
    <location>
        <begin position="210"/>
        <end position="282"/>
    </location>
</feature>
<evidence type="ECO:0000259" key="4">
    <source>
        <dbReference type="Pfam" id="PF01103"/>
    </source>
</evidence>
<dbReference type="InterPro" id="IPR000184">
    <property type="entry name" value="Bac_surfAg_D15"/>
</dbReference>
<dbReference type="EMBL" id="JAFBCY010000001">
    <property type="protein sequence ID" value="MBM7850094.1"/>
    <property type="molecule type" value="Genomic_DNA"/>
</dbReference>